<dbReference type="RefSeq" id="WP_252803263.1">
    <property type="nucleotide sequence ID" value="NZ_BAAABM010000004.1"/>
</dbReference>
<proteinExistence type="predicted"/>
<sequence>MDPVDYLAANGGVAHRRTMLAAGVSKSALTRALADRRILRLQQKVYCLGTSGGVGLTRLAVLATGGVVSHDAAATLHGIELAHRPDRHLTVERNRARVAHPGCVIHRADLAPHEVARVDGLPVTTPLRTVLACARALTPAEAVVLADSAVR</sequence>
<gene>
    <name evidence="1" type="ORF">GCM10010151_03470</name>
</gene>
<keyword evidence="2" id="KW-1185">Reference proteome</keyword>
<dbReference type="EMBL" id="BAAABM010000004">
    <property type="protein sequence ID" value="GAA0316856.1"/>
    <property type="molecule type" value="Genomic_DNA"/>
</dbReference>
<evidence type="ECO:0008006" key="3">
    <source>
        <dbReference type="Google" id="ProtNLM"/>
    </source>
</evidence>
<reference evidence="1 2" key="1">
    <citation type="journal article" date="2019" name="Int. J. Syst. Evol. Microbiol.">
        <title>The Global Catalogue of Microorganisms (GCM) 10K type strain sequencing project: providing services to taxonomists for standard genome sequencing and annotation.</title>
        <authorList>
            <consortium name="The Broad Institute Genomics Platform"/>
            <consortium name="The Broad Institute Genome Sequencing Center for Infectious Disease"/>
            <person name="Wu L."/>
            <person name="Ma J."/>
        </authorList>
    </citation>
    <scope>NUCLEOTIDE SEQUENCE [LARGE SCALE GENOMIC DNA]</scope>
    <source>
        <strain evidence="1 2">JCM 3146</strain>
    </source>
</reference>
<dbReference type="Proteomes" id="UP001501822">
    <property type="component" value="Unassembled WGS sequence"/>
</dbReference>
<evidence type="ECO:0000313" key="2">
    <source>
        <dbReference type="Proteomes" id="UP001501822"/>
    </source>
</evidence>
<protein>
    <recommendedName>
        <fullName evidence="3">Transcriptional regulator, AbiEi antitoxin, Type IV TA system</fullName>
    </recommendedName>
</protein>
<accession>A0ABN0VU56</accession>
<organism evidence="1 2">
    <name type="scientific">Actinoallomurus spadix</name>
    <dbReference type="NCBI Taxonomy" id="79912"/>
    <lineage>
        <taxon>Bacteria</taxon>
        <taxon>Bacillati</taxon>
        <taxon>Actinomycetota</taxon>
        <taxon>Actinomycetes</taxon>
        <taxon>Streptosporangiales</taxon>
        <taxon>Thermomonosporaceae</taxon>
        <taxon>Actinoallomurus</taxon>
    </lineage>
</organism>
<evidence type="ECO:0000313" key="1">
    <source>
        <dbReference type="EMBL" id="GAA0316856.1"/>
    </source>
</evidence>
<comment type="caution">
    <text evidence="1">The sequence shown here is derived from an EMBL/GenBank/DDBJ whole genome shotgun (WGS) entry which is preliminary data.</text>
</comment>
<name>A0ABN0VU56_9ACTN</name>